<evidence type="ECO:0008006" key="5">
    <source>
        <dbReference type="Google" id="ProtNLM"/>
    </source>
</evidence>
<keyword evidence="2" id="KW-0472">Membrane</keyword>
<dbReference type="Proteomes" id="UP000294933">
    <property type="component" value="Unassembled WGS sequence"/>
</dbReference>
<keyword evidence="2" id="KW-1133">Transmembrane helix</keyword>
<evidence type="ECO:0000313" key="4">
    <source>
        <dbReference type="Proteomes" id="UP000294933"/>
    </source>
</evidence>
<keyword evidence="4" id="KW-1185">Reference proteome</keyword>
<evidence type="ECO:0000313" key="3">
    <source>
        <dbReference type="EMBL" id="TDL26643.1"/>
    </source>
</evidence>
<dbReference type="VEuPathDB" id="FungiDB:BD410DRAFT_783740"/>
<reference evidence="3 4" key="1">
    <citation type="submission" date="2018-06" db="EMBL/GenBank/DDBJ databases">
        <title>A transcriptomic atlas of mushroom development highlights an independent origin of complex multicellularity.</title>
        <authorList>
            <consortium name="DOE Joint Genome Institute"/>
            <person name="Krizsan K."/>
            <person name="Almasi E."/>
            <person name="Merenyi Z."/>
            <person name="Sahu N."/>
            <person name="Viragh M."/>
            <person name="Koszo T."/>
            <person name="Mondo S."/>
            <person name="Kiss B."/>
            <person name="Balint B."/>
            <person name="Kues U."/>
            <person name="Barry K."/>
            <person name="Hegedus J.C."/>
            <person name="Henrissat B."/>
            <person name="Johnson J."/>
            <person name="Lipzen A."/>
            <person name="Ohm R."/>
            <person name="Nagy I."/>
            <person name="Pangilinan J."/>
            <person name="Yan J."/>
            <person name="Xiong Y."/>
            <person name="Grigoriev I.V."/>
            <person name="Hibbett D.S."/>
            <person name="Nagy L.G."/>
        </authorList>
    </citation>
    <scope>NUCLEOTIDE SEQUENCE [LARGE SCALE GENOMIC DNA]</scope>
    <source>
        <strain evidence="3 4">SZMC22713</strain>
    </source>
</reference>
<feature type="region of interest" description="Disordered" evidence="1">
    <location>
        <begin position="1"/>
        <end position="30"/>
    </location>
</feature>
<gene>
    <name evidence="3" type="ORF">BD410DRAFT_783740</name>
</gene>
<keyword evidence="2" id="KW-0812">Transmembrane</keyword>
<proteinExistence type="predicted"/>
<dbReference type="EMBL" id="ML170161">
    <property type="protein sequence ID" value="TDL26643.1"/>
    <property type="molecule type" value="Genomic_DNA"/>
</dbReference>
<evidence type="ECO:0000256" key="1">
    <source>
        <dbReference type="SAM" id="MobiDB-lite"/>
    </source>
</evidence>
<feature type="transmembrane region" description="Helical" evidence="2">
    <location>
        <begin position="42"/>
        <end position="66"/>
    </location>
</feature>
<feature type="compositionally biased region" description="Low complexity" evidence="1">
    <location>
        <begin position="1"/>
        <end position="22"/>
    </location>
</feature>
<dbReference type="AlphaFoldDB" id="A0A4Y7QG29"/>
<organism evidence="3 4">
    <name type="scientific">Rickenella mellea</name>
    <dbReference type="NCBI Taxonomy" id="50990"/>
    <lineage>
        <taxon>Eukaryota</taxon>
        <taxon>Fungi</taxon>
        <taxon>Dikarya</taxon>
        <taxon>Basidiomycota</taxon>
        <taxon>Agaricomycotina</taxon>
        <taxon>Agaricomycetes</taxon>
        <taxon>Hymenochaetales</taxon>
        <taxon>Rickenellaceae</taxon>
        <taxon>Rickenella</taxon>
    </lineage>
</organism>
<feature type="compositionally biased region" description="Polar residues" evidence="1">
    <location>
        <begin position="93"/>
        <end position="105"/>
    </location>
</feature>
<feature type="region of interest" description="Disordered" evidence="1">
    <location>
        <begin position="92"/>
        <end position="112"/>
    </location>
</feature>
<accession>A0A4Y7QG29</accession>
<name>A0A4Y7QG29_9AGAM</name>
<protein>
    <recommendedName>
        <fullName evidence="5">Mid2 domain-containing protein</fullName>
    </recommendedName>
</protein>
<sequence>MSDFTSQTSSTTLQSATQLTATPSPASNNNLDSTVEGLSKKAIVGIIIAIAIVLILGCLAVSMLLWRHRRNRLRHERQDAMRQMAIVEVKPQDTGSSVYSTSSAGKTPDGFDSDPLEFGSPELSDSEKYAQYVMNPSRFSVAHRDSLVPRSRDGIYILPLGR</sequence>
<evidence type="ECO:0000256" key="2">
    <source>
        <dbReference type="SAM" id="Phobius"/>
    </source>
</evidence>